<name>A0A9W6BFH0_9CHLO</name>
<sequence length="388" mass="43660">MEDDLYGGIEKATVAEGALDATLYEGLFAGQSSSGHHEQYLQNKVNELEDLLRERNSEVQTLKAQLLDRNTKLLDVTSERDILLRNISCLYNTAKEEMARKQAEINSLRAEVANAKQQHHHHPQVQRPPQRALLSVAPGGPAGKRSREPDALELTQPQLQAGATHGGSSGQPCGAAEGGGGAKRPRCDGSRSEEGAGAREHPDRDYADVSGRYKGRAGDTTGQRGSAGGGPEGRASPSSRSGSREPGDGPSEGRAREPRGGRRGSGDGGEGRRERDWGRERGREEGGGRERGWEDRGRERGWEDRGRERGWEDRGRERGWEDRERERGWEDRERERGWEDDGWERGREGGGRERGWEDRERWDERREWYGSRDAERDWRHPYGRHERF</sequence>
<feature type="compositionally biased region" description="Basic and acidic residues" evidence="1">
    <location>
        <begin position="269"/>
        <end position="360"/>
    </location>
</feature>
<organism evidence="2 3">
    <name type="scientific">Pleodorina starrii</name>
    <dbReference type="NCBI Taxonomy" id="330485"/>
    <lineage>
        <taxon>Eukaryota</taxon>
        <taxon>Viridiplantae</taxon>
        <taxon>Chlorophyta</taxon>
        <taxon>core chlorophytes</taxon>
        <taxon>Chlorophyceae</taxon>
        <taxon>CS clade</taxon>
        <taxon>Chlamydomonadales</taxon>
        <taxon>Volvocaceae</taxon>
        <taxon>Pleodorina</taxon>
    </lineage>
</organism>
<gene>
    <name evidence="2" type="primary">PLEST011576</name>
    <name evidence="2" type="ORF">PLESTB_000436200</name>
</gene>
<feature type="compositionally biased region" description="Basic and acidic residues" evidence="1">
    <location>
        <begin position="242"/>
        <end position="260"/>
    </location>
</feature>
<protein>
    <submittedName>
        <fullName evidence="2">Uncharacterized protein</fullName>
    </submittedName>
</protein>
<feature type="region of interest" description="Disordered" evidence="1">
    <location>
        <begin position="112"/>
        <end position="360"/>
    </location>
</feature>
<evidence type="ECO:0000313" key="2">
    <source>
        <dbReference type="EMBL" id="GLC50825.1"/>
    </source>
</evidence>
<evidence type="ECO:0000256" key="1">
    <source>
        <dbReference type="SAM" id="MobiDB-lite"/>
    </source>
</evidence>
<dbReference type="AlphaFoldDB" id="A0A9W6BFH0"/>
<comment type="caution">
    <text evidence="2">The sequence shown here is derived from an EMBL/GenBank/DDBJ whole genome shotgun (WGS) entry which is preliminary data.</text>
</comment>
<evidence type="ECO:0000313" key="3">
    <source>
        <dbReference type="Proteomes" id="UP001165080"/>
    </source>
</evidence>
<feature type="compositionally biased region" description="Basic and acidic residues" evidence="1">
    <location>
        <begin position="185"/>
        <end position="207"/>
    </location>
</feature>
<dbReference type="Proteomes" id="UP001165080">
    <property type="component" value="Unassembled WGS sequence"/>
</dbReference>
<dbReference type="EMBL" id="BRXU01000004">
    <property type="protein sequence ID" value="GLC50825.1"/>
    <property type="molecule type" value="Genomic_DNA"/>
</dbReference>
<keyword evidence="3" id="KW-1185">Reference proteome</keyword>
<accession>A0A9W6BFH0</accession>
<proteinExistence type="predicted"/>
<reference evidence="2 3" key="1">
    <citation type="journal article" date="2023" name="Commun. Biol.">
        <title>Reorganization of the ancestral sex-determining regions during the evolution of trioecy in Pleodorina starrii.</title>
        <authorList>
            <person name="Takahashi K."/>
            <person name="Suzuki S."/>
            <person name="Kawai-Toyooka H."/>
            <person name="Yamamoto K."/>
            <person name="Hamaji T."/>
            <person name="Ootsuki R."/>
            <person name="Yamaguchi H."/>
            <person name="Kawachi M."/>
            <person name="Higashiyama T."/>
            <person name="Nozaki H."/>
        </authorList>
    </citation>
    <scope>NUCLEOTIDE SEQUENCE [LARGE SCALE GENOMIC DNA]</scope>
    <source>
        <strain evidence="2 3">NIES-4479</strain>
    </source>
</reference>